<reference evidence="6 7" key="1">
    <citation type="journal article" date="2019" name="Commun. Biol.">
        <title>The bagworm genome reveals a unique fibroin gene that provides high tensile strength.</title>
        <authorList>
            <person name="Kono N."/>
            <person name="Nakamura H."/>
            <person name="Ohtoshi R."/>
            <person name="Tomita M."/>
            <person name="Numata K."/>
            <person name="Arakawa K."/>
        </authorList>
    </citation>
    <scope>NUCLEOTIDE SEQUENCE [LARGE SCALE GENOMIC DNA]</scope>
</reference>
<comment type="catalytic activity">
    <reaction evidence="4">
        <text>2-oxosuccinamate + H2O = oxaloacetate + NH4(+)</text>
        <dbReference type="Rhea" id="RHEA:59412"/>
        <dbReference type="ChEBI" id="CHEBI:15377"/>
        <dbReference type="ChEBI" id="CHEBI:16452"/>
        <dbReference type="ChEBI" id="CHEBI:28938"/>
        <dbReference type="ChEBI" id="CHEBI:57735"/>
        <dbReference type="EC" id="3.5.1.3"/>
    </reaction>
    <physiologicalReaction direction="left-to-right" evidence="4">
        <dbReference type="Rhea" id="RHEA:59413"/>
    </physiologicalReaction>
</comment>
<dbReference type="PANTHER" id="PTHR23088:SF30">
    <property type="entry name" value="OMEGA-AMIDASE NIT2"/>
    <property type="match status" value="1"/>
</dbReference>
<evidence type="ECO:0000313" key="6">
    <source>
        <dbReference type="EMBL" id="GBP79905.1"/>
    </source>
</evidence>
<accession>A0A4C1YZZ2</accession>
<comment type="catalytic activity">
    <reaction evidence="1">
        <text>2-oxoglutaramate + H2O = 2-oxoglutarate + NH4(+)</text>
        <dbReference type="Rhea" id="RHEA:32963"/>
        <dbReference type="ChEBI" id="CHEBI:15377"/>
        <dbReference type="ChEBI" id="CHEBI:16769"/>
        <dbReference type="ChEBI" id="CHEBI:16810"/>
        <dbReference type="ChEBI" id="CHEBI:28938"/>
        <dbReference type="EC" id="3.5.1.3"/>
    </reaction>
    <physiologicalReaction direction="left-to-right" evidence="1">
        <dbReference type="Rhea" id="RHEA:32964"/>
    </physiologicalReaction>
</comment>
<dbReference type="InterPro" id="IPR003010">
    <property type="entry name" value="C-N_Hydrolase"/>
</dbReference>
<dbReference type="Gene3D" id="3.60.110.10">
    <property type="entry name" value="Carbon-nitrogen hydrolase"/>
    <property type="match status" value="2"/>
</dbReference>
<dbReference type="PANTHER" id="PTHR23088">
    <property type="entry name" value="NITRILASE-RELATED"/>
    <property type="match status" value="1"/>
</dbReference>
<organism evidence="6 7">
    <name type="scientific">Eumeta variegata</name>
    <name type="common">Bagworm moth</name>
    <name type="synonym">Eumeta japonica</name>
    <dbReference type="NCBI Taxonomy" id="151549"/>
    <lineage>
        <taxon>Eukaryota</taxon>
        <taxon>Metazoa</taxon>
        <taxon>Ecdysozoa</taxon>
        <taxon>Arthropoda</taxon>
        <taxon>Hexapoda</taxon>
        <taxon>Insecta</taxon>
        <taxon>Pterygota</taxon>
        <taxon>Neoptera</taxon>
        <taxon>Endopterygota</taxon>
        <taxon>Lepidoptera</taxon>
        <taxon>Glossata</taxon>
        <taxon>Ditrysia</taxon>
        <taxon>Tineoidea</taxon>
        <taxon>Psychidae</taxon>
        <taxon>Oiketicinae</taxon>
        <taxon>Eumeta</taxon>
    </lineage>
</organism>
<name>A0A4C1YZZ2_EUMVA</name>
<dbReference type="GO" id="GO:0006541">
    <property type="term" value="P:glutamine metabolic process"/>
    <property type="evidence" value="ECO:0007669"/>
    <property type="project" value="TreeGrafter"/>
</dbReference>
<gene>
    <name evidence="6" type="primary">Nit2</name>
    <name evidence="6" type="ORF">EVAR_63342_1</name>
</gene>
<sequence>MLKQGLKIALVQLAVGPDKKRNTANAIVEIYKAKAQGAQLVVLSECFNSPIGSKCAEEVPTGETCQALSKAATEAGVCVIAGTMTERSGNNLYNTCTAWDVDGKLLAKHRKIENSIGIESRNKIRIDIGIESETVVAIDNETGSTEFKKRIAIGSKAAPGSKQENGTGDGIKRETRIGIMMNAKSFVDVKGLHLYDINVPGKIIFKESSIRSAGDKLTTFDFKDIKIGLGICYDLRFQEIAQLMADQGAFGMKMGPLHWELLGRARAVDQQLWVALVSPARDTNADYVAWGHTTLINPWGTVVGKLDEKPGMLINDIGTLRGNGIASGMERKSRARTGTEIENGTGAYTKSPIRIVIKSVTLGVRSLNQHKCKFNGRTMIACAAGSRETGSVCFELVGEGRGGGNSISCR</sequence>
<evidence type="ECO:0000259" key="5">
    <source>
        <dbReference type="PROSITE" id="PS50263"/>
    </source>
</evidence>
<evidence type="ECO:0000256" key="1">
    <source>
        <dbReference type="ARBA" id="ARBA00036637"/>
    </source>
</evidence>
<protein>
    <recommendedName>
        <fullName evidence="2">omega-amidase</fullName>
        <ecNumber evidence="2">3.5.1.3</ecNumber>
    </recommendedName>
    <alternativeName>
        <fullName evidence="3">Nitrilase homolog 2</fullName>
    </alternativeName>
</protein>
<evidence type="ECO:0000256" key="4">
    <source>
        <dbReference type="ARBA" id="ARBA00048745"/>
    </source>
</evidence>
<evidence type="ECO:0000256" key="3">
    <source>
        <dbReference type="ARBA" id="ARBA00041576"/>
    </source>
</evidence>
<dbReference type="Pfam" id="PF00795">
    <property type="entry name" value="CN_hydrolase"/>
    <property type="match status" value="2"/>
</dbReference>
<dbReference type="OrthoDB" id="10250282at2759"/>
<dbReference type="AlphaFoldDB" id="A0A4C1YZZ2"/>
<evidence type="ECO:0000313" key="7">
    <source>
        <dbReference type="Proteomes" id="UP000299102"/>
    </source>
</evidence>
<dbReference type="InterPro" id="IPR036526">
    <property type="entry name" value="C-N_Hydrolase_sf"/>
</dbReference>
<keyword evidence="7" id="KW-1185">Reference proteome</keyword>
<dbReference type="Proteomes" id="UP000299102">
    <property type="component" value="Unassembled WGS sequence"/>
</dbReference>
<dbReference type="EMBL" id="BGZK01001437">
    <property type="protein sequence ID" value="GBP79905.1"/>
    <property type="molecule type" value="Genomic_DNA"/>
</dbReference>
<dbReference type="GO" id="GO:0005739">
    <property type="term" value="C:mitochondrion"/>
    <property type="evidence" value="ECO:0007669"/>
    <property type="project" value="TreeGrafter"/>
</dbReference>
<proteinExistence type="predicted"/>
<dbReference type="SUPFAM" id="SSF56317">
    <property type="entry name" value="Carbon-nitrogen hydrolase"/>
    <property type="match status" value="2"/>
</dbReference>
<dbReference type="GO" id="GO:0050152">
    <property type="term" value="F:omega-amidase activity"/>
    <property type="evidence" value="ECO:0007669"/>
    <property type="project" value="UniProtKB-EC"/>
</dbReference>
<dbReference type="GO" id="GO:0006528">
    <property type="term" value="P:asparagine metabolic process"/>
    <property type="evidence" value="ECO:0007669"/>
    <property type="project" value="TreeGrafter"/>
</dbReference>
<evidence type="ECO:0000256" key="2">
    <source>
        <dbReference type="ARBA" id="ARBA00039118"/>
    </source>
</evidence>
<feature type="domain" description="CN hydrolase" evidence="5">
    <location>
        <begin position="6"/>
        <end position="319"/>
    </location>
</feature>
<dbReference type="STRING" id="151549.A0A4C1YZZ2"/>
<dbReference type="PROSITE" id="PS50263">
    <property type="entry name" value="CN_HYDROLASE"/>
    <property type="match status" value="1"/>
</dbReference>
<dbReference type="EC" id="3.5.1.3" evidence="2"/>
<dbReference type="GO" id="GO:0006107">
    <property type="term" value="P:oxaloacetate metabolic process"/>
    <property type="evidence" value="ECO:0007669"/>
    <property type="project" value="TreeGrafter"/>
</dbReference>
<comment type="caution">
    <text evidence="6">The sequence shown here is derived from an EMBL/GenBank/DDBJ whole genome shotgun (WGS) entry which is preliminary data.</text>
</comment>